<protein>
    <submittedName>
        <fullName evidence="3">Uncharacterized protein</fullName>
    </submittedName>
</protein>
<dbReference type="KEGG" id="nan:AArc1_0957"/>
<organism evidence="3 4">
    <name type="scientific">Natrarchaeobaculum sulfurireducens</name>
    <dbReference type="NCBI Taxonomy" id="2044521"/>
    <lineage>
        <taxon>Archaea</taxon>
        <taxon>Methanobacteriati</taxon>
        <taxon>Methanobacteriota</taxon>
        <taxon>Stenosarchaea group</taxon>
        <taxon>Halobacteria</taxon>
        <taxon>Halobacteriales</taxon>
        <taxon>Natrialbaceae</taxon>
        <taxon>Natrarchaeobaculum</taxon>
    </lineage>
</organism>
<dbReference type="Pfam" id="PF26029">
    <property type="entry name" value="DUF8007"/>
    <property type="match status" value="1"/>
</dbReference>
<dbReference type="OrthoDB" id="165777at2157"/>
<dbReference type="AlphaFoldDB" id="A0A346PT94"/>
<proteinExistence type="predicted"/>
<dbReference type="RefSeq" id="WP_117363485.1">
    <property type="nucleotide sequence ID" value="NZ_CP024047.1"/>
</dbReference>
<reference evidence="5" key="1">
    <citation type="submission" date="2017-10" db="EMBL/GenBank/DDBJ databases">
        <title>Phenotypic and genomic properties of facultatively anaerobic sulfur-reducing natronoarchaea from hypersaline soda lakes.</title>
        <authorList>
            <person name="Sorokin D.Y."/>
            <person name="Kublanov I.V."/>
            <person name="Roman P."/>
            <person name="Sinninghe Damste J.S."/>
            <person name="Golyshin P.N."/>
            <person name="Rojo D."/>
            <person name="Ciordia S."/>
            <person name="Mena Md.C."/>
            <person name="Ferrer M."/>
            <person name="Messina E."/>
            <person name="Smedile F."/>
            <person name="La Spada G."/>
            <person name="La Cono V."/>
            <person name="Yakimov M.M."/>
        </authorList>
    </citation>
    <scope>NUCLEOTIDE SEQUENCE [LARGE SCALE GENOMIC DNA]</scope>
    <source>
        <strain evidence="5">AArc1</strain>
    </source>
</reference>
<dbReference type="GeneID" id="37643240"/>
<name>A0A346PT94_9EURY</name>
<dbReference type="KEGG" id="nag:AArcMg_2749"/>
<evidence type="ECO:0000313" key="5">
    <source>
        <dbReference type="Proteomes" id="UP000258707"/>
    </source>
</evidence>
<reference evidence="4" key="2">
    <citation type="submission" date="2018-02" db="EMBL/GenBank/DDBJ databases">
        <title>Phenotypic and genomic properties of facultatively anaerobic sulfur-reducing natronoarchaea from hypersaline soda lakes.</title>
        <authorList>
            <person name="Sorokin D.Y."/>
            <person name="Kublanov I.V."/>
            <person name="Roman P."/>
            <person name="Sinninghe Damste J.S."/>
            <person name="Golyshin P.N."/>
            <person name="Rojo D."/>
            <person name="Ciordia S."/>
            <person name="Mena M.D.C."/>
            <person name="Ferrer M."/>
            <person name="Messina E."/>
            <person name="Smedile F."/>
            <person name="La Spada G."/>
            <person name="La Cono V."/>
            <person name="Yakimov M.M."/>
        </authorList>
    </citation>
    <scope>NUCLEOTIDE SEQUENCE [LARGE SCALE GENOMIC DNA]</scope>
    <source>
        <strain evidence="4">AArc-Mg</strain>
    </source>
</reference>
<dbReference type="Proteomes" id="UP000258707">
    <property type="component" value="Chromosome"/>
</dbReference>
<sequence length="75" mass="8146">MTTDREACGRCSMSTAVDVASAGREEGDGSDRDPFGDARIEVDERQLRAVSPGAWLSRISDRVGSSVDRLTWGDR</sequence>
<dbReference type="InterPro" id="IPR058320">
    <property type="entry name" value="DUF8007"/>
</dbReference>
<gene>
    <name evidence="2" type="ORF">AArc1_0957</name>
    <name evidence="3" type="ORF">AArcMg_2749</name>
</gene>
<accession>A0A346PT94</accession>
<accession>A0A346PCQ3</accession>
<evidence type="ECO:0000313" key="4">
    <source>
        <dbReference type="Proteomes" id="UP000258613"/>
    </source>
</evidence>
<evidence type="ECO:0000256" key="1">
    <source>
        <dbReference type="SAM" id="MobiDB-lite"/>
    </source>
</evidence>
<dbReference type="EMBL" id="CP027033">
    <property type="protein sequence ID" value="AXR82739.1"/>
    <property type="molecule type" value="Genomic_DNA"/>
</dbReference>
<evidence type="ECO:0000313" key="2">
    <source>
        <dbReference type="EMBL" id="AXR77298.1"/>
    </source>
</evidence>
<evidence type="ECO:0000313" key="3">
    <source>
        <dbReference type="EMBL" id="AXR82739.1"/>
    </source>
</evidence>
<feature type="compositionally biased region" description="Basic and acidic residues" evidence="1">
    <location>
        <begin position="23"/>
        <end position="40"/>
    </location>
</feature>
<dbReference type="Proteomes" id="UP000258613">
    <property type="component" value="Chromosome"/>
</dbReference>
<feature type="region of interest" description="Disordered" evidence="1">
    <location>
        <begin position="19"/>
        <end position="40"/>
    </location>
</feature>
<reference evidence="3" key="3">
    <citation type="journal article" date="2019" name="Int. J. Syst. Evol. Microbiol.">
        <title>Natronolimnobius sulfurireducens sp. nov. and Halalkaliarchaeum desulfuricum gen. nov., sp. nov., the first sulfur-respiring alkaliphilic haloarchaea from hypersaline alkaline lakes.</title>
        <authorList>
            <person name="Sorokin D.Y."/>
            <person name="Yakimov M."/>
            <person name="Messina E."/>
            <person name="Merkel A.Y."/>
            <person name="Bale N.J."/>
            <person name="Sinninghe Damste J.S."/>
        </authorList>
    </citation>
    <scope>NUCLEOTIDE SEQUENCE</scope>
    <source>
        <strain evidence="3">AArc-Mg</strain>
        <strain evidence="2">AArc1</strain>
    </source>
</reference>
<keyword evidence="4" id="KW-1185">Reference proteome</keyword>
<dbReference type="EMBL" id="CP024047">
    <property type="protein sequence ID" value="AXR77298.1"/>
    <property type="molecule type" value="Genomic_DNA"/>
</dbReference>